<dbReference type="GO" id="GO:0007229">
    <property type="term" value="P:integrin-mediated signaling pathway"/>
    <property type="evidence" value="ECO:0007669"/>
    <property type="project" value="UniProtKB-KW"/>
</dbReference>
<dbReference type="PANTHER" id="PTHR23220:SF79">
    <property type="entry name" value="INTEGRIN ALPHA-E"/>
    <property type="match status" value="1"/>
</dbReference>
<proteinExistence type="inferred from homology"/>
<evidence type="ECO:0000256" key="10">
    <source>
        <dbReference type="ARBA" id="ARBA00023037"/>
    </source>
</evidence>
<keyword evidence="5 16" id="KW-0732">Signal</keyword>
<organism evidence="19 20">
    <name type="scientific">Conger conger</name>
    <name type="common">Conger eel</name>
    <name type="synonym">Muraena conger</name>
    <dbReference type="NCBI Taxonomy" id="82655"/>
    <lineage>
        <taxon>Eukaryota</taxon>
        <taxon>Metazoa</taxon>
        <taxon>Chordata</taxon>
        <taxon>Craniata</taxon>
        <taxon>Vertebrata</taxon>
        <taxon>Euteleostomi</taxon>
        <taxon>Actinopterygii</taxon>
        <taxon>Neopterygii</taxon>
        <taxon>Teleostei</taxon>
        <taxon>Anguilliformes</taxon>
        <taxon>Congridae</taxon>
        <taxon>Conger</taxon>
    </lineage>
</organism>
<dbReference type="GO" id="GO:0007160">
    <property type="term" value="P:cell-matrix adhesion"/>
    <property type="evidence" value="ECO:0007669"/>
    <property type="project" value="TreeGrafter"/>
</dbReference>
<dbReference type="AlphaFoldDB" id="A0A9Q1D3S7"/>
<dbReference type="Gene3D" id="2.130.10.130">
    <property type="entry name" value="Integrin alpha, N-terminal"/>
    <property type="match status" value="1"/>
</dbReference>
<evidence type="ECO:0000256" key="9">
    <source>
        <dbReference type="ARBA" id="ARBA00022989"/>
    </source>
</evidence>
<gene>
    <name evidence="19" type="ORF">COCON_G00191990</name>
</gene>
<evidence type="ECO:0000256" key="17">
    <source>
        <dbReference type="SAM" id="MobiDB-lite"/>
    </source>
</evidence>
<feature type="transmembrane region" description="Helical" evidence="16">
    <location>
        <begin position="1095"/>
        <end position="1114"/>
    </location>
</feature>
<keyword evidence="3 16" id="KW-0812">Transmembrane</keyword>
<dbReference type="SMART" id="SM00191">
    <property type="entry name" value="Int_alpha"/>
    <property type="match status" value="3"/>
</dbReference>
<feature type="region of interest" description="Disordered" evidence="17">
    <location>
        <begin position="167"/>
        <end position="193"/>
    </location>
</feature>
<feature type="compositionally biased region" description="Acidic residues" evidence="17">
    <location>
        <begin position="183"/>
        <end position="193"/>
    </location>
</feature>
<dbReference type="PANTHER" id="PTHR23220">
    <property type="entry name" value="INTEGRIN ALPHA"/>
    <property type="match status" value="1"/>
</dbReference>
<sequence>MIHGYVLLAVICATAGFNIFTTPVRHFQEKGDNLFGQTIIESQPGVLVASPVQMVHCTMGQEKCTKVNTTANKKKGLKPIVSAAKKTDQHQHLVCQQVRKQKGINEELNGNCTLLQYLQKTEEIAPSSLVVEEMKGKNNNNNNNNNNRSHRDKLIKLDLDQRIHRQRRYTNSNNNNNNNNNDNENEEDNENEDDAGTEIAFVLDGSGSIDPPDFQKAKDSIINTMKKVWETCFTCNFAIVQYGRDIRTELSLLENENGTKAIEKVKSIEQIMHYTKTASAINHVLEHVFVAENGSKEEARKIMIIITDGSIFLDQMNLTDVLNSPKMKNILRLAIGVGDVVNDTKAIPELKEIASDPDEDNLFMVDDYSGLDEKLSIFEKTITGIEGTQQGAGFQFELAEAGFSSHIAHDGNLLFGAVGAYDWSGGLILRNQNNGSVTFLNDSSTGPKFSYLGYSVTSALGPTETLYISGAPRYNLTGSVLVFDSKSHKLTQILRGEQVGSYFGAVLCVLDFNRDGKTDYLLVGAQYYHVNGEEGKVYVHKLNQGRFDTEPTEWRGADGHVFAMFGSAIVDIGDIDGNRFNDVAVGAPLEEDEVSGSSGSIYIYNGYEGGIRPRFSQRVSAVGMGVKLRFFGRSVSRMPASQGGEEYISVGSEGTVTVLRVLPVILFKPKMTVAPPSLPFMDTEKNKPVSLKICFNTMRGDIKVGKLRISYQLDLDAAQATKRLSFASGVPKTDVFGLTPVKECLNIDLKYMAGHDRFTPIKIKLNFSLINASAGHPLRILDKFSPTVFTTELPFQRDCKQCIAEVSLSESRLSTRMIVVGHTQNLNIAFNLTNKRDASPMTTLILTYPNILLYDKVQPADSLIACRGEDRHTEGERSRLNCHIMHPVLRSGAQVSFAISWQLVAKKTDLRTALILANLTGANNGGEVLDTKSYESVVKNALKVQLTGKPKPQLLIMNIEGKTEKEALTFRFEIYGENKYNASLFVNIRIVLLARHTELDITEIPKGKCHFLKGGLKTAQESYLIRCAVGELQDTIIIKATAFIRDVEGSSDMITANATLEFDREQFQIVQEGSLSEQVQIKIIKPETKRSTGKIVGGSIGGFVLLAIIIAILVKCGFFRSRYAVDQVEGTD</sequence>
<feature type="signal peptide" evidence="16">
    <location>
        <begin position="1"/>
        <end position="16"/>
    </location>
</feature>
<keyword evidence="4" id="KW-0479">Metal-binding</keyword>
<dbReference type="PROSITE" id="PS51470">
    <property type="entry name" value="FG_GAP"/>
    <property type="match status" value="2"/>
</dbReference>
<dbReference type="SMART" id="SM00327">
    <property type="entry name" value="VWA"/>
    <property type="match status" value="1"/>
</dbReference>
<dbReference type="InterPro" id="IPR028994">
    <property type="entry name" value="Integrin_alpha_N"/>
</dbReference>
<dbReference type="InterPro" id="IPR000413">
    <property type="entry name" value="Integrin_alpha"/>
</dbReference>
<feature type="compositionally biased region" description="Low complexity" evidence="17">
    <location>
        <begin position="173"/>
        <end position="182"/>
    </location>
</feature>
<evidence type="ECO:0000313" key="20">
    <source>
        <dbReference type="Proteomes" id="UP001152803"/>
    </source>
</evidence>
<reference evidence="19" key="1">
    <citation type="journal article" date="2023" name="Science">
        <title>Genome structures resolve the early diversification of teleost fishes.</title>
        <authorList>
            <person name="Parey E."/>
            <person name="Louis A."/>
            <person name="Montfort J."/>
            <person name="Bouchez O."/>
            <person name="Roques C."/>
            <person name="Iampietro C."/>
            <person name="Lluch J."/>
            <person name="Castinel A."/>
            <person name="Donnadieu C."/>
            <person name="Desvignes T."/>
            <person name="Floi Bucao C."/>
            <person name="Jouanno E."/>
            <person name="Wen M."/>
            <person name="Mejri S."/>
            <person name="Dirks R."/>
            <person name="Jansen H."/>
            <person name="Henkel C."/>
            <person name="Chen W.J."/>
            <person name="Zahm M."/>
            <person name="Cabau C."/>
            <person name="Klopp C."/>
            <person name="Thompson A.W."/>
            <person name="Robinson-Rechavi M."/>
            <person name="Braasch I."/>
            <person name="Lecointre G."/>
            <person name="Bobe J."/>
            <person name="Postlethwait J.H."/>
            <person name="Berthelot C."/>
            <person name="Roest Crollius H."/>
            <person name="Guiguen Y."/>
        </authorList>
    </citation>
    <scope>NUCLEOTIDE SEQUENCE</scope>
    <source>
        <strain evidence="19">Concon-B</strain>
    </source>
</reference>
<keyword evidence="8 16" id="KW-0130">Cell adhesion</keyword>
<dbReference type="Gene3D" id="3.40.50.410">
    <property type="entry name" value="von Willebrand factor, type A domain"/>
    <property type="match status" value="1"/>
</dbReference>
<evidence type="ECO:0000256" key="4">
    <source>
        <dbReference type="ARBA" id="ARBA00022723"/>
    </source>
</evidence>
<dbReference type="Pfam" id="PF01839">
    <property type="entry name" value="FG-GAP"/>
    <property type="match status" value="1"/>
</dbReference>
<evidence type="ECO:0000256" key="15">
    <source>
        <dbReference type="PROSITE-ProRule" id="PRU00803"/>
    </source>
</evidence>
<keyword evidence="14" id="KW-0325">Glycoprotein</keyword>
<dbReference type="SUPFAM" id="SSF69318">
    <property type="entry name" value="Integrin alpha N-terminal domain"/>
    <property type="match status" value="1"/>
</dbReference>
<dbReference type="GO" id="GO:0008305">
    <property type="term" value="C:integrin complex"/>
    <property type="evidence" value="ECO:0007669"/>
    <property type="project" value="InterPro"/>
</dbReference>
<evidence type="ECO:0000256" key="2">
    <source>
        <dbReference type="ARBA" id="ARBA00008054"/>
    </source>
</evidence>
<name>A0A9Q1D3S7_CONCO</name>
<dbReference type="Gene3D" id="2.60.40.1460">
    <property type="entry name" value="Integrin domains. Chain A, domain 2"/>
    <property type="match status" value="1"/>
</dbReference>
<dbReference type="GO" id="GO:0009897">
    <property type="term" value="C:external side of plasma membrane"/>
    <property type="evidence" value="ECO:0007669"/>
    <property type="project" value="TreeGrafter"/>
</dbReference>
<dbReference type="InterPro" id="IPR032695">
    <property type="entry name" value="Integrin_dom_sf"/>
</dbReference>
<evidence type="ECO:0000256" key="7">
    <source>
        <dbReference type="ARBA" id="ARBA00022837"/>
    </source>
</evidence>
<dbReference type="SUPFAM" id="SSF53300">
    <property type="entry name" value="vWA-like"/>
    <property type="match status" value="1"/>
</dbReference>
<comment type="similarity">
    <text evidence="2 16">Belongs to the integrin alpha chain family.</text>
</comment>
<dbReference type="Pfam" id="PF00092">
    <property type="entry name" value="VWA"/>
    <property type="match status" value="1"/>
</dbReference>
<evidence type="ECO:0000256" key="13">
    <source>
        <dbReference type="ARBA" id="ARBA00023170"/>
    </source>
</evidence>
<evidence type="ECO:0000256" key="12">
    <source>
        <dbReference type="ARBA" id="ARBA00023157"/>
    </source>
</evidence>
<comment type="caution">
    <text evidence="19">The sequence shown here is derived from an EMBL/GenBank/DDBJ whole genome shotgun (WGS) entry which is preliminary data.</text>
</comment>
<keyword evidence="13 16" id="KW-0675">Receptor</keyword>
<dbReference type="Gene3D" id="2.60.40.1510">
    <property type="entry name" value="ntegrin, alpha v. Chain A, domain 3"/>
    <property type="match status" value="1"/>
</dbReference>
<dbReference type="GO" id="GO:0098609">
    <property type="term" value="P:cell-cell adhesion"/>
    <property type="evidence" value="ECO:0007669"/>
    <property type="project" value="TreeGrafter"/>
</dbReference>
<dbReference type="PRINTS" id="PR01185">
    <property type="entry name" value="INTEGRINA"/>
</dbReference>
<dbReference type="GO" id="GO:0005178">
    <property type="term" value="F:integrin binding"/>
    <property type="evidence" value="ECO:0007669"/>
    <property type="project" value="TreeGrafter"/>
</dbReference>
<dbReference type="InterPro" id="IPR013517">
    <property type="entry name" value="FG-GAP"/>
</dbReference>
<dbReference type="PRINTS" id="PR00453">
    <property type="entry name" value="VWFADOMAIN"/>
</dbReference>
<evidence type="ECO:0000313" key="19">
    <source>
        <dbReference type="EMBL" id="KAJ8257047.1"/>
    </source>
</evidence>
<keyword evidence="10 16" id="KW-0401">Integrin</keyword>
<evidence type="ECO:0000256" key="6">
    <source>
        <dbReference type="ARBA" id="ARBA00022737"/>
    </source>
</evidence>
<evidence type="ECO:0000256" key="11">
    <source>
        <dbReference type="ARBA" id="ARBA00023136"/>
    </source>
</evidence>
<keyword evidence="6" id="KW-0677">Repeat</keyword>
<keyword evidence="12" id="KW-1015">Disulfide bond</keyword>
<dbReference type="InterPro" id="IPR002035">
    <property type="entry name" value="VWF_A"/>
</dbReference>
<dbReference type="Proteomes" id="UP001152803">
    <property type="component" value="Unassembled WGS sequence"/>
</dbReference>
<evidence type="ECO:0000259" key="18">
    <source>
        <dbReference type="PROSITE" id="PS50234"/>
    </source>
</evidence>
<dbReference type="InterPro" id="IPR013519">
    <property type="entry name" value="Int_alpha_beta-p"/>
</dbReference>
<keyword evidence="11 16" id="KW-0472">Membrane</keyword>
<dbReference type="GO" id="GO:0033627">
    <property type="term" value="P:cell adhesion mediated by integrin"/>
    <property type="evidence" value="ECO:0007669"/>
    <property type="project" value="TreeGrafter"/>
</dbReference>
<accession>A0A9Q1D3S7</accession>
<evidence type="ECO:0000256" key="3">
    <source>
        <dbReference type="ARBA" id="ARBA00022692"/>
    </source>
</evidence>
<dbReference type="InterPro" id="IPR036465">
    <property type="entry name" value="vWFA_dom_sf"/>
</dbReference>
<feature type="repeat" description="FG-GAP" evidence="15">
    <location>
        <begin position="489"/>
        <end position="549"/>
    </location>
</feature>
<evidence type="ECO:0000256" key="1">
    <source>
        <dbReference type="ARBA" id="ARBA00004479"/>
    </source>
</evidence>
<feature type="repeat" description="FG-GAP" evidence="15">
    <location>
        <begin position="552"/>
        <end position="613"/>
    </location>
</feature>
<feature type="domain" description="VWFA" evidence="18">
    <location>
        <begin position="198"/>
        <end position="381"/>
    </location>
</feature>
<protein>
    <recommendedName>
        <fullName evidence="18">VWFA domain-containing protein</fullName>
    </recommendedName>
</protein>
<dbReference type="Gene3D" id="1.20.5.930">
    <property type="entry name" value="Bicelle-embedded integrin alpha(iib) transmembrane segment"/>
    <property type="match status" value="1"/>
</dbReference>
<comment type="subcellular location">
    <subcellularLocation>
        <location evidence="1 16">Membrane</location>
        <topology evidence="1 16">Single-pass type I membrane protein</topology>
    </subcellularLocation>
</comment>
<keyword evidence="7" id="KW-0106">Calcium</keyword>
<evidence type="ECO:0000256" key="5">
    <source>
        <dbReference type="ARBA" id="ARBA00022729"/>
    </source>
</evidence>
<evidence type="ECO:0000256" key="16">
    <source>
        <dbReference type="RuleBase" id="RU003762"/>
    </source>
</evidence>
<keyword evidence="9 16" id="KW-1133">Transmembrane helix</keyword>
<feature type="chain" id="PRO_5040535150" description="VWFA domain-containing protein" evidence="16">
    <location>
        <begin position="17"/>
        <end position="1132"/>
    </location>
</feature>
<dbReference type="PROSITE" id="PS50234">
    <property type="entry name" value="VWFA"/>
    <property type="match status" value="1"/>
</dbReference>
<dbReference type="EMBL" id="JAFJMO010000014">
    <property type="protein sequence ID" value="KAJ8257047.1"/>
    <property type="molecule type" value="Genomic_DNA"/>
</dbReference>
<evidence type="ECO:0000256" key="8">
    <source>
        <dbReference type="ARBA" id="ARBA00022889"/>
    </source>
</evidence>
<keyword evidence="20" id="KW-1185">Reference proteome</keyword>
<evidence type="ECO:0000256" key="14">
    <source>
        <dbReference type="ARBA" id="ARBA00023180"/>
    </source>
</evidence>
<dbReference type="SUPFAM" id="SSF69179">
    <property type="entry name" value="Integrin domains"/>
    <property type="match status" value="2"/>
</dbReference>
<dbReference type="GO" id="GO:0046872">
    <property type="term" value="F:metal ion binding"/>
    <property type="evidence" value="ECO:0007669"/>
    <property type="project" value="UniProtKB-KW"/>
</dbReference>
<dbReference type="OrthoDB" id="5317514at2759"/>